<dbReference type="Proteomes" id="UP000789920">
    <property type="component" value="Unassembled WGS sequence"/>
</dbReference>
<accession>A0ACA9KI87</accession>
<comment type="caution">
    <text evidence="1">The sequence shown here is derived from an EMBL/GenBank/DDBJ whole genome shotgun (WGS) entry which is preliminary data.</text>
</comment>
<protein>
    <submittedName>
        <fullName evidence="1">24468_t:CDS:1</fullName>
    </submittedName>
</protein>
<organism evidence="1 2">
    <name type="scientific">Racocetra persica</name>
    <dbReference type="NCBI Taxonomy" id="160502"/>
    <lineage>
        <taxon>Eukaryota</taxon>
        <taxon>Fungi</taxon>
        <taxon>Fungi incertae sedis</taxon>
        <taxon>Mucoromycota</taxon>
        <taxon>Glomeromycotina</taxon>
        <taxon>Glomeromycetes</taxon>
        <taxon>Diversisporales</taxon>
        <taxon>Gigasporaceae</taxon>
        <taxon>Racocetra</taxon>
    </lineage>
</organism>
<gene>
    <name evidence="1" type="ORF">RPERSI_LOCUS748</name>
</gene>
<evidence type="ECO:0000313" key="2">
    <source>
        <dbReference type="Proteomes" id="UP000789920"/>
    </source>
</evidence>
<keyword evidence="2" id="KW-1185">Reference proteome</keyword>
<name>A0ACA9KI87_9GLOM</name>
<dbReference type="EMBL" id="CAJVQC010000600">
    <property type="protein sequence ID" value="CAG8475279.1"/>
    <property type="molecule type" value="Genomic_DNA"/>
</dbReference>
<reference evidence="1" key="1">
    <citation type="submission" date="2021-06" db="EMBL/GenBank/DDBJ databases">
        <authorList>
            <person name="Kallberg Y."/>
            <person name="Tangrot J."/>
            <person name="Rosling A."/>
        </authorList>
    </citation>
    <scope>NUCLEOTIDE SEQUENCE</scope>
    <source>
        <strain evidence="1">MA461A</strain>
    </source>
</reference>
<evidence type="ECO:0000313" key="1">
    <source>
        <dbReference type="EMBL" id="CAG8475279.1"/>
    </source>
</evidence>
<proteinExistence type="predicted"/>
<feature type="non-terminal residue" evidence="1">
    <location>
        <position position="63"/>
    </location>
</feature>
<sequence>MFEEYEETIFEENREVMLKFYMSQSLTTNERHALLFNIGKPFKVSIYDFDNEWWLLVSNIWIK</sequence>